<evidence type="ECO:0000313" key="2">
    <source>
        <dbReference type="EMBL" id="KAF3540021.1"/>
    </source>
</evidence>
<feature type="compositionally biased region" description="Basic residues" evidence="1">
    <location>
        <begin position="30"/>
        <end position="39"/>
    </location>
</feature>
<evidence type="ECO:0000313" key="3">
    <source>
        <dbReference type="Proteomes" id="UP000712600"/>
    </source>
</evidence>
<reference evidence="2" key="1">
    <citation type="submission" date="2019-12" db="EMBL/GenBank/DDBJ databases">
        <title>Genome sequencing and annotation of Brassica cretica.</title>
        <authorList>
            <person name="Studholme D.J."/>
            <person name="Sarris P."/>
        </authorList>
    </citation>
    <scope>NUCLEOTIDE SEQUENCE</scope>
    <source>
        <strain evidence="2">PFS-109/04</strain>
        <tissue evidence="2">Leaf</tissue>
    </source>
</reference>
<proteinExistence type="predicted"/>
<dbReference type="AlphaFoldDB" id="A0A8S9QGY5"/>
<sequence>MIGSGPALSHDPLSGPKTSLLDRYAEERRRRSSKERRKCPLNPIVQRPIRIDQMVMVMA</sequence>
<dbReference type="Proteomes" id="UP000712600">
    <property type="component" value="Unassembled WGS sequence"/>
</dbReference>
<comment type="caution">
    <text evidence="2">The sequence shown here is derived from an EMBL/GenBank/DDBJ whole genome shotgun (WGS) entry which is preliminary data.</text>
</comment>
<gene>
    <name evidence="2" type="ORF">F2Q69_00024719</name>
</gene>
<name>A0A8S9QGY5_BRACR</name>
<protein>
    <submittedName>
        <fullName evidence="2">Uncharacterized protein</fullName>
    </submittedName>
</protein>
<evidence type="ECO:0000256" key="1">
    <source>
        <dbReference type="SAM" id="MobiDB-lite"/>
    </source>
</evidence>
<organism evidence="2 3">
    <name type="scientific">Brassica cretica</name>
    <name type="common">Mustard</name>
    <dbReference type="NCBI Taxonomy" id="69181"/>
    <lineage>
        <taxon>Eukaryota</taxon>
        <taxon>Viridiplantae</taxon>
        <taxon>Streptophyta</taxon>
        <taxon>Embryophyta</taxon>
        <taxon>Tracheophyta</taxon>
        <taxon>Spermatophyta</taxon>
        <taxon>Magnoliopsida</taxon>
        <taxon>eudicotyledons</taxon>
        <taxon>Gunneridae</taxon>
        <taxon>Pentapetalae</taxon>
        <taxon>rosids</taxon>
        <taxon>malvids</taxon>
        <taxon>Brassicales</taxon>
        <taxon>Brassicaceae</taxon>
        <taxon>Brassiceae</taxon>
        <taxon>Brassica</taxon>
    </lineage>
</organism>
<accession>A0A8S9QGY5</accession>
<dbReference type="EMBL" id="QGKX02001290">
    <property type="protein sequence ID" value="KAF3540021.1"/>
    <property type="molecule type" value="Genomic_DNA"/>
</dbReference>
<feature type="region of interest" description="Disordered" evidence="1">
    <location>
        <begin position="1"/>
        <end position="41"/>
    </location>
</feature>